<protein>
    <submittedName>
        <fullName evidence="1">Uncharacterized protein</fullName>
    </submittedName>
</protein>
<evidence type="ECO:0000313" key="1">
    <source>
        <dbReference type="EMBL" id="NNJ26180.1"/>
    </source>
</evidence>
<dbReference type="Proteomes" id="UP000609651">
    <property type="component" value="Unassembled WGS sequence"/>
</dbReference>
<gene>
    <name evidence="1" type="ORF">LzC2_22600</name>
</gene>
<dbReference type="RefSeq" id="WP_171186948.1">
    <property type="nucleotide sequence ID" value="NZ_WTPX01000065.1"/>
</dbReference>
<organism evidence="1 2">
    <name type="scientific">Alienimonas chondri</name>
    <dbReference type="NCBI Taxonomy" id="2681879"/>
    <lineage>
        <taxon>Bacteria</taxon>
        <taxon>Pseudomonadati</taxon>
        <taxon>Planctomycetota</taxon>
        <taxon>Planctomycetia</taxon>
        <taxon>Planctomycetales</taxon>
        <taxon>Planctomycetaceae</taxon>
        <taxon>Alienimonas</taxon>
    </lineage>
</organism>
<accession>A0ABX1VFA8</accession>
<name>A0ABX1VFA8_9PLAN</name>
<sequence length="839" mass="87080">MSAFIAAAALILSPAPSTGPTAEGTNSTDAIVTLAEWGFEQGEDRDFDRWPDGWLRRRGDAFPHFVPLEIDRQAFPASTGPDPAGETSGPAALWVAANGAAAAAYSPPVRLDGRPALRLSARVRCEGFDACAAVVSLSLLDVHRVRLARFLTPPVSGTSAPDGQMVEIGPAPPVPGAVWAVVGCHLVPGGNVSVGGAAWFDDLTLSAEPFLALERVGDGMAVGLDEQFSVRVIVTGVPGHATPPPLSAALRNLNDPAAPAKALSLETARNGTEVTATAEVGPLTTGLWEITATAGVGPAVPNRTLRIVAAEEADHSPGPQSRADRFGLTVATAPQSGAEELADAAVAAGAGWVRWTAGDSQADDRLSAAVRARHLRPVIRVTAATFGGDSDSATTDVLASLPDSAGTLAGVVKPLAVHVRHWQVGRDVEPASLGGPFTPSAAGLLRAAAPGVVVAGPAGSGAELRIAVGAEPGESSAWRALPDIDDPGEFLWTLVESAAAGNGPIFAGDDPRAGAALLSADGSPGQGFLPFRNASTLLGEARFLGRVQFPDLATRDQPEALVFVTPDGPVIAVRGSAPGSASLILDGVPAGRDLIGRPVPVPAVAGGASEVRWSTEPRFYSGMDERLLRLRLETEFDGGGQLQSSPEPQPLRVRVRNPDRKAAAFVVGLETPDDWTLQPDQIELTVPGGAEAVGTFTLKQPADVSLGEHPITVLLQPDGAEGVTLRIPRTATVRLAGLRLNVTDRRLPSGGWEVIQTLINELPDGSTPSFRCDVQVPGAARVSRRTDRLAAGPHRLAHRLPPEAKAGDIVWLRCTEVDGPRVLNRRWVLGQPPPPLEAP</sequence>
<comment type="caution">
    <text evidence="1">The sequence shown here is derived from an EMBL/GenBank/DDBJ whole genome shotgun (WGS) entry which is preliminary data.</text>
</comment>
<reference evidence="1 2" key="1">
    <citation type="journal article" date="2020" name="Syst. Appl. Microbiol.">
        <title>Alienimonas chondri sp. nov., a novel planctomycete isolated from the biofilm of the red alga Chondrus crispus.</title>
        <authorList>
            <person name="Vitorino I."/>
            <person name="Albuquerque L."/>
            <person name="Wiegand S."/>
            <person name="Kallscheuer N."/>
            <person name="da Costa M.S."/>
            <person name="Lobo-da-Cunha A."/>
            <person name="Jogler C."/>
            <person name="Lage O.M."/>
        </authorList>
    </citation>
    <scope>NUCLEOTIDE SEQUENCE [LARGE SCALE GENOMIC DNA]</scope>
    <source>
        <strain evidence="1 2">LzC2</strain>
    </source>
</reference>
<keyword evidence="2" id="KW-1185">Reference proteome</keyword>
<evidence type="ECO:0000313" key="2">
    <source>
        <dbReference type="Proteomes" id="UP000609651"/>
    </source>
</evidence>
<dbReference type="EMBL" id="WTPX01000065">
    <property type="protein sequence ID" value="NNJ26180.1"/>
    <property type="molecule type" value="Genomic_DNA"/>
</dbReference>
<proteinExistence type="predicted"/>